<keyword evidence="5" id="KW-0560">Oxidoreductase</keyword>
<evidence type="ECO:0000313" key="8">
    <source>
        <dbReference type="Proteomes" id="UP001408356"/>
    </source>
</evidence>
<reference evidence="7 8" key="1">
    <citation type="journal article" date="2024" name="J. Plant Pathol.">
        <title>Sequence and assembly of the genome of Seiridium unicorne, isolate CBS 538.82, causal agent of cypress canker disease.</title>
        <authorList>
            <person name="Scali E."/>
            <person name="Rocca G.D."/>
            <person name="Danti R."/>
            <person name="Garbelotto M."/>
            <person name="Barberini S."/>
            <person name="Baroncelli R."/>
            <person name="Emiliani G."/>
        </authorList>
    </citation>
    <scope>NUCLEOTIDE SEQUENCE [LARGE SCALE GENOMIC DNA]</scope>
    <source>
        <strain evidence="7 8">BM-138-508</strain>
    </source>
</reference>
<comment type="pathway">
    <text evidence="2">Secondary metabolite biosynthesis.</text>
</comment>
<dbReference type="InterPro" id="IPR036188">
    <property type="entry name" value="FAD/NAD-bd_sf"/>
</dbReference>
<dbReference type="SUPFAM" id="SSF51905">
    <property type="entry name" value="FAD/NAD(P)-binding domain"/>
    <property type="match status" value="1"/>
</dbReference>
<evidence type="ECO:0000256" key="4">
    <source>
        <dbReference type="ARBA" id="ARBA00022827"/>
    </source>
</evidence>
<dbReference type="PANTHER" id="PTHR43004">
    <property type="entry name" value="TRK SYSTEM POTASSIUM UPTAKE PROTEIN"/>
    <property type="match status" value="1"/>
</dbReference>
<dbReference type="EMBL" id="JARVKF010000385">
    <property type="protein sequence ID" value="KAK9418374.1"/>
    <property type="molecule type" value="Genomic_DNA"/>
</dbReference>
<evidence type="ECO:0000256" key="1">
    <source>
        <dbReference type="ARBA" id="ARBA00001974"/>
    </source>
</evidence>
<dbReference type="Proteomes" id="UP001408356">
    <property type="component" value="Unassembled WGS sequence"/>
</dbReference>
<dbReference type="InterPro" id="IPR050641">
    <property type="entry name" value="RIFMO-like"/>
</dbReference>
<organism evidence="7 8">
    <name type="scientific">Seiridium unicorne</name>
    <dbReference type="NCBI Taxonomy" id="138068"/>
    <lineage>
        <taxon>Eukaryota</taxon>
        <taxon>Fungi</taxon>
        <taxon>Dikarya</taxon>
        <taxon>Ascomycota</taxon>
        <taxon>Pezizomycotina</taxon>
        <taxon>Sordariomycetes</taxon>
        <taxon>Xylariomycetidae</taxon>
        <taxon>Amphisphaeriales</taxon>
        <taxon>Sporocadaceae</taxon>
        <taxon>Seiridium</taxon>
    </lineage>
</organism>
<keyword evidence="3" id="KW-0285">Flavoprotein</keyword>
<dbReference type="PANTHER" id="PTHR43004:SF19">
    <property type="entry name" value="BINDING MONOOXYGENASE, PUTATIVE (JCVI)-RELATED"/>
    <property type="match status" value="1"/>
</dbReference>
<name>A0ABR2UUZ1_9PEZI</name>
<protein>
    <submittedName>
        <fullName evidence="7">FAD-binding domain-containing protein</fullName>
    </submittedName>
</protein>
<dbReference type="PRINTS" id="PR00420">
    <property type="entry name" value="RNGMNOXGNASE"/>
</dbReference>
<evidence type="ECO:0000256" key="5">
    <source>
        <dbReference type="ARBA" id="ARBA00023002"/>
    </source>
</evidence>
<sequence length="529" mass="58216">MSTKTYDVLIAGAGPVGLLLACELRLAGDVSVLVLERDPGLYNTENPWKTAPLGTRGMNALSNEAFYRRGLLDKVITPTQWAKRSLDLEGSGFAGHFAGIMLDAAKVDQSAPFWKYKLAGPSLVPTITNLSRVVDVLLQRAEELGVEVRAGVEVTGLTQEDDSEEVVVHAANNEVFRGRWVVGCDGGRSRIRKAAGFDFKGTDAELNGYTAMCDLEDPQNRLERAFKRTKNGMYATFWPGHFIAMEPMTNGVYDRSKELTKEEFQVIVRRVTGLDDITVKSMGTTSTYTDRSMLATTYQKGRVLLAGDSAHIHSPLGGQGLNAGIGDAMNLGWKLGAVVTGSAPPDLLETYTQERHPIGAWVTEWTRAQVTTMKPDPHSQAITKVIKDLISTRDGTTYMTERFWGLFQRYDLGLTDEKQKEHPLVGRSVPEFEFTDGSGRLGERMRSGRGLIINFGDGDQSALSDLAQKWHSKVDYVTDDVKDELGLRALLVRPDGIVAWVAEGEPDLALARIELARWFGPETAAETQQ</sequence>
<dbReference type="Gene3D" id="3.30.70.2450">
    <property type="match status" value="1"/>
</dbReference>
<evidence type="ECO:0000313" key="7">
    <source>
        <dbReference type="EMBL" id="KAK9418374.1"/>
    </source>
</evidence>
<dbReference type="PROSITE" id="PS51257">
    <property type="entry name" value="PROKAR_LIPOPROTEIN"/>
    <property type="match status" value="1"/>
</dbReference>
<dbReference type="Pfam" id="PF01494">
    <property type="entry name" value="FAD_binding_3"/>
    <property type="match status" value="1"/>
</dbReference>
<comment type="cofactor">
    <cofactor evidence="1">
        <name>FAD</name>
        <dbReference type="ChEBI" id="CHEBI:57692"/>
    </cofactor>
</comment>
<dbReference type="Pfam" id="PF21274">
    <property type="entry name" value="Rng_hyd_C"/>
    <property type="match status" value="1"/>
</dbReference>
<dbReference type="Gene3D" id="3.40.30.120">
    <property type="match status" value="1"/>
</dbReference>
<dbReference type="InterPro" id="IPR002938">
    <property type="entry name" value="FAD-bd"/>
</dbReference>
<keyword evidence="8" id="KW-1185">Reference proteome</keyword>
<feature type="domain" description="FAD-binding" evidence="6">
    <location>
        <begin position="6"/>
        <end position="365"/>
    </location>
</feature>
<evidence type="ECO:0000259" key="6">
    <source>
        <dbReference type="Pfam" id="PF01494"/>
    </source>
</evidence>
<gene>
    <name evidence="7" type="ORF">SUNI508_08101</name>
</gene>
<comment type="caution">
    <text evidence="7">The sequence shown here is derived from an EMBL/GenBank/DDBJ whole genome shotgun (WGS) entry which is preliminary data.</text>
</comment>
<proteinExistence type="predicted"/>
<evidence type="ECO:0000256" key="3">
    <source>
        <dbReference type="ARBA" id="ARBA00022630"/>
    </source>
</evidence>
<evidence type="ECO:0000256" key="2">
    <source>
        <dbReference type="ARBA" id="ARBA00005179"/>
    </source>
</evidence>
<keyword evidence="4" id="KW-0274">FAD</keyword>
<accession>A0ABR2UUZ1</accession>
<dbReference type="Gene3D" id="3.50.50.60">
    <property type="entry name" value="FAD/NAD(P)-binding domain"/>
    <property type="match status" value="1"/>
</dbReference>